<sequence length="140" mass="15850">MSRRIHIGPLGNDFLFRISPPGYDASDRASPSVFSSDGDYLKVHAVIDVTLNRTNDYHWGAYTFPTLGYCPLAFPSISLLDRVFYPNDRAAATSEMNDFWQWGVQDGKVWAGTDTQSSYGGNYRFRCIIFKNRADRYTAA</sequence>
<proteinExistence type="predicted"/>
<organism evidence="1 2">
    <name type="scientific">Brucella anthropi</name>
    <name type="common">Ochrobactrum anthropi</name>
    <dbReference type="NCBI Taxonomy" id="529"/>
    <lineage>
        <taxon>Bacteria</taxon>
        <taxon>Pseudomonadati</taxon>
        <taxon>Pseudomonadota</taxon>
        <taxon>Alphaproteobacteria</taxon>
        <taxon>Hyphomicrobiales</taxon>
        <taxon>Brucellaceae</taxon>
        <taxon>Brucella/Ochrobactrum group</taxon>
        <taxon>Brucella</taxon>
    </lineage>
</organism>
<protein>
    <submittedName>
        <fullName evidence="1">Uncharacterized protein</fullName>
    </submittedName>
</protein>
<evidence type="ECO:0000313" key="1">
    <source>
        <dbReference type="EMBL" id="MBE0562096.1"/>
    </source>
</evidence>
<reference evidence="1" key="2">
    <citation type="submission" date="2020-10" db="EMBL/GenBank/DDBJ databases">
        <title>Enrichment of novel Verrucomicrobia, Bacteroidetes and Krumholzibacteria in an oxygen-limited, methane- and iron-fed bioreactor inoculated with Bothnian Sea sediments.</title>
        <authorList>
            <person name="Martins P.D."/>
            <person name="de Jong A."/>
            <person name="Lenstra W.K."/>
            <person name="van Helmond N.A.G.M."/>
            <person name="Slomp C.P."/>
            <person name="Jetten M.S.M."/>
            <person name="Welte C.U."/>
            <person name="Rasigraf O."/>
        </authorList>
    </citation>
    <scope>NUCLEOTIDE SEQUENCE</scope>
    <source>
        <strain evidence="1">MAG47</strain>
    </source>
</reference>
<dbReference type="AlphaFoldDB" id="A0A8I0TBB9"/>
<evidence type="ECO:0000313" key="2">
    <source>
        <dbReference type="Proteomes" id="UP000642265"/>
    </source>
</evidence>
<comment type="caution">
    <text evidence="1">The sequence shown here is derived from an EMBL/GenBank/DDBJ whole genome shotgun (WGS) entry which is preliminary data.</text>
</comment>
<gene>
    <name evidence="1" type="ORF">IH622_14940</name>
</gene>
<name>A0A8I0TBB9_BRUAN</name>
<dbReference type="EMBL" id="JACZKO010000038">
    <property type="protein sequence ID" value="MBE0562096.1"/>
    <property type="molecule type" value="Genomic_DNA"/>
</dbReference>
<reference evidence="1" key="1">
    <citation type="submission" date="2020-09" db="EMBL/GenBank/DDBJ databases">
        <authorList>
            <person name="Dalcin Martins P."/>
        </authorList>
    </citation>
    <scope>NUCLEOTIDE SEQUENCE</scope>
    <source>
        <strain evidence="1">MAG47</strain>
    </source>
</reference>
<dbReference type="Proteomes" id="UP000642265">
    <property type="component" value="Unassembled WGS sequence"/>
</dbReference>
<accession>A0A8I0TBB9</accession>